<dbReference type="Pfam" id="PF02653">
    <property type="entry name" value="BPD_transp_2"/>
    <property type="match status" value="1"/>
</dbReference>
<evidence type="ECO:0000256" key="3">
    <source>
        <dbReference type="ARBA" id="ARBA00022692"/>
    </source>
</evidence>
<evidence type="ECO:0000313" key="8">
    <source>
        <dbReference type="Proteomes" id="UP000242972"/>
    </source>
</evidence>
<protein>
    <submittedName>
        <fullName evidence="7">Branched-chain amino acid ABC transporter permease</fullName>
    </submittedName>
</protein>
<evidence type="ECO:0000256" key="2">
    <source>
        <dbReference type="ARBA" id="ARBA00022475"/>
    </source>
</evidence>
<keyword evidence="4 6" id="KW-1133">Transmembrane helix</keyword>
<comment type="subcellular location">
    <subcellularLocation>
        <location evidence="1">Cell membrane</location>
        <topology evidence="1">Multi-pass membrane protein</topology>
    </subcellularLocation>
</comment>
<dbReference type="Proteomes" id="UP000242972">
    <property type="component" value="Unassembled WGS sequence"/>
</dbReference>
<evidence type="ECO:0000256" key="1">
    <source>
        <dbReference type="ARBA" id="ARBA00004651"/>
    </source>
</evidence>
<proteinExistence type="predicted"/>
<gene>
    <name evidence="7" type="ORF">C7B46_09300</name>
</gene>
<feature type="transmembrane region" description="Helical" evidence="6">
    <location>
        <begin position="167"/>
        <end position="183"/>
    </location>
</feature>
<feature type="transmembrane region" description="Helical" evidence="6">
    <location>
        <begin position="20"/>
        <end position="41"/>
    </location>
</feature>
<dbReference type="PANTHER" id="PTHR30482:SF18">
    <property type="entry name" value="BRANCHED AMINO ACID TRANSPORT SYSTEM PERMEASE"/>
    <property type="match status" value="1"/>
</dbReference>
<feature type="transmembrane region" description="Helical" evidence="6">
    <location>
        <begin position="269"/>
        <end position="289"/>
    </location>
</feature>
<evidence type="ECO:0000313" key="7">
    <source>
        <dbReference type="EMBL" id="PSR33589.1"/>
    </source>
</evidence>
<organism evidence="7 8">
    <name type="scientific">Sulfobacillus benefaciens</name>
    <dbReference type="NCBI Taxonomy" id="453960"/>
    <lineage>
        <taxon>Bacteria</taxon>
        <taxon>Bacillati</taxon>
        <taxon>Bacillota</taxon>
        <taxon>Clostridia</taxon>
        <taxon>Eubacteriales</taxon>
        <taxon>Clostridiales Family XVII. Incertae Sedis</taxon>
        <taxon>Sulfobacillus</taxon>
    </lineage>
</organism>
<accession>A0A2T2XGH3</accession>
<evidence type="ECO:0000256" key="5">
    <source>
        <dbReference type="ARBA" id="ARBA00023136"/>
    </source>
</evidence>
<keyword evidence="5 6" id="KW-0472">Membrane</keyword>
<dbReference type="GO" id="GO:0015658">
    <property type="term" value="F:branched-chain amino acid transmembrane transporter activity"/>
    <property type="evidence" value="ECO:0007669"/>
    <property type="project" value="InterPro"/>
</dbReference>
<feature type="transmembrane region" description="Helical" evidence="6">
    <location>
        <begin position="301"/>
        <end position="321"/>
    </location>
</feature>
<feature type="transmembrane region" description="Helical" evidence="6">
    <location>
        <begin position="218"/>
        <end position="238"/>
    </location>
</feature>
<feature type="transmembrane region" description="Helical" evidence="6">
    <location>
        <begin position="244"/>
        <end position="262"/>
    </location>
</feature>
<feature type="transmembrane region" description="Helical" evidence="6">
    <location>
        <begin position="123"/>
        <end position="147"/>
    </location>
</feature>
<dbReference type="GO" id="GO:0005886">
    <property type="term" value="C:plasma membrane"/>
    <property type="evidence" value="ECO:0007669"/>
    <property type="project" value="UniProtKB-SubCell"/>
</dbReference>
<dbReference type="InterPro" id="IPR001851">
    <property type="entry name" value="ABC_transp_permease"/>
</dbReference>
<keyword evidence="2" id="KW-1003">Cell membrane</keyword>
<dbReference type="CDD" id="cd06581">
    <property type="entry name" value="TM_PBP1_LivM_like"/>
    <property type="match status" value="1"/>
</dbReference>
<reference evidence="7 8" key="1">
    <citation type="journal article" date="2014" name="BMC Genomics">
        <title>Comparison of environmental and isolate Sulfobacillus genomes reveals diverse carbon, sulfur, nitrogen, and hydrogen metabolisms.</title>
        <authorList>
            <person name="Justice N.B."/>
            <person name="Norman A."/>
            <person name="Brown C.T."/>
            <person name="Singh A."/>
            <person name="Thomas B.C."/>
            <person name="Banfield J.F."/>
        </authorList>
    </citation>
    <scope>NUCLEOTIDE SEQUENCE [LARGE SCALE GENOMIC DNA]</scope>
    <source>
        <strain evidence="7">AMDSBA4</strain>
    </source>
</reference>
<evidence type="ECO:0000256" key="6">
    <source>
        <dbReference type="SAM" id="Phobius"/>
    </source>
</evidence>
<dbReference type="InterPro" id="IPR043428">
    <property type="entry name" value="LivM-like"/>
</dbReference>
<name>A0A2T2XGH3_9FIRM</name>
<comment type="caution">
    <text evidence="7">The sequence shown here is derived from an EMBL/GenBank/DDBJ whole genome shotgun (WGS) entry which is preliminary data.</text>
</comment>
<dbReference type="PANTHER" id="PTHR30482">
    <property type="entry name" value="HIGH-AFFINITY BRANCHED-CHAIN AMINO ACID TRANSPORT SYSTEM PERMEASE"/>
    <property type="match status" value="1"/>
</dbReference>
<feature type="transmembrane region" description="Helical" evidence="6">
    <location>
        <begin position="97"/>
        <end position="116"/>
    </location>
</feature>
<feature type="transmembrane region" description="Helical" evidence="6">
    <location>
        <begin position="72"/>
        <end position="91"/>
    </location>
</feature>
<dbReference type="EMBL" id="PXYW01000018">
    <property type="protein sequence ID" value="PSR33589.1"/>
    <property type="molecule type" value="Genomic_DNA"/>
</dbReference>
<dbReference type="AlphaFoldDB" id="A0A2T2XGH3"/>
<keyword evidence="3 6" id="KW-0812">Transmembrane</keyword>
<evidence type="ECO:0000256" key="4">
    <source>
        <dbReference type="ARBA" id="ARBA00022989"/>
    </source>
</evidence>
<feature type="transmembrane region" description="Helical" evidence="6">
    <location>
        <begin position="47"/>
        <end position="65"/>
    </location>
</feature>
<sequence length="339" mass="35901">MATNPRTKEGPLSWWRWPSLQALALLIIAILGGLLLGPSWVSELTVVGLYALTVIGMNLFMGYAGQVSLGQAGFFGIGAYSVGIITTQYQFSPWLGLLAGMLIAGVVAWLLGKLVLKLQTHYLALATLAFGMIANVAFQALSITGGNSGLTGIGNFSLGVSFSNTDYYWFVWILVALAAWYATRMVHSESGSLLEAVRSSEVATKLMGLNPDQVKREMFVVSAILAALAGGVYASWIGYIDPTVFTFTLSINLVLMAVVGGMRSVYGAVVGVGVVQLLGQGLNTVGQMISPAAGGALELTVYGLILVVVMMFWPNGLITAWKGRYRQSSVVSPPSAVSD</sequence>